<dbReference type="Proteomes" id="UP000321051">
    <property type="component" value="Unassembled WGS sequence"/>
</dbReference>
<feature type="region of interest" description="Disordered" evidence="2">
    <location>
        <begin position="32"/>
        <end position="69"/>
    </location>
</feature>
<dbReference type="InterPro" id="IPR029050">
    <property type="entry name" value="Immunoprotect_excell_Ig-like"/>
</dbReference>
<keyword evidence="6" id="KW-1185">Reference proteome</keyword>
<organism evidence="5 6">
    <name type="scientific">Marinococcus halophilus</name>
    <dbReference type="NCBI Taxonomy" id="1371"/>
    <lineage>
        <taxon>Bacteria</taxon>
        <taxon>Bacillati</taxon>
        <taxon>Bacillota</taxon>
        <taxon>Bacilli</taxon>
        <taxon>Bacillales</taxon>
        <taxon>Bacillaceae</taxon>
        <taxon>Marinococcus</taxon>
    </lineage>
</organism>
<evidence type="ECO:0000259" key="4">
    <source>
        <dbReference type="Pfam" id="PF11611"/>
    </source>
</evidence>
<feature type="compositionally biased region" description="Low complexity" evidence="2">
    <location>
        <begin position="38"/>
        <end position="50"/>
    </location>
</feature>
<keyword evidence="3" id="KW-0472">Membrane</keyword>
<keyword evidence="3" id="KW-1133">Transmembrane helix</keyword>
<evidence type="ECO:0000256" key="2">
    <source>
        <dbReference type="SAM" id="MobiDB-lite"/>
    </source>
</evidence>
<feature type="compositionally biased region" description="Acidic residues" evidence="2">
    <location>
        <begin position="51"/>
        <end position="62"/>
    </location>
</feature>
<feature type="domain" description="DUF4352" evidence="4">
    <location>
        <begin position="63"/>
        <end position="177"/>
    </location>
</feature>
<gene>
    <name evidence="5" type="ORF">MHA01_12330</name>
</gene>
<dbReference type="EMBL" id="BJUN01000005">
    <property type="protein sequence ID" value="GEK58328.1"/>
    <property type="molecule type" value="Genomic_DNA"/>
</dbReference>
<proteinExistence type="predicted"/>
<evidence type="ECO:0000256" key="3">
    <source>
        <dbReference type="SAM" id="Phobius"/>
    </source>
</evidence>
<dbReference type="Gene3D" id="2.60.40.1240">
    <property type="match status" value="1"/>
</dbReference>
<comment type="caution">
    <text evidence="5">The sequence shown here is derived from an EMBL/GenBank/DDBJ whole genome shotgun (WGS) entry which is preliminary data.</text>
</comment>
<name>A0A510Y4R5_MARHA</name>
<dbReference type="AlphaFoldDB" id="A0A510Y4R5"/>
<feature type="transmembrane region" description="Helical" evidence="3">
    <location>
        <begin position="7"/>
        <end position="28"/>
    </location>
</feature>
<evidence type="ECO:0000313" key="6">
    <source>
        <dbReference type="Proteomes" id="UP000321051"/>
    </source>
</evidence>
<reference evidence="5 6" key="1">
    <citation type="submission" date="2019-07" db="EMBL/GenBank/DDBJ databases">
        <title>Whole genome shotgun sequence of Marinococcus halophilus NBRC 102359.</title>
        <authorList>
            <person name="Hosoyama A."/>
            <person name="Uohara A."/>
            <person name="Ohji S."/>
            <person name="Ichikawa N."/>
        </authorList>
    </citation>
    <scope>NUCLEOTIDE SEQUENCE [LARGE SCALE GENOMIC DNA]</scope>
    <source>
        <strain evidence="5 6">NBRC 102359</strain>
    </source>
</reference>
<keyword evidence="1" id="KW-0732">Signal</keyword>
<protein>
    <recommendedName>
        <fullName evidence="4">DUF4352 domain-containing protein</fullName>
    </recommendedName>
</protein>
<dbReference type="Pfam" id="PF11611">
    <property type="entry name" value="DUF4352"/>
    <property type="match status" value="1"/>
</dbReference>
<keyword evidence="3" id="KW-0812">Transmembrane</keyword>
<evidence type="ECO:0000256" key="1">
    <source>
        <dbReference type="ARBA" id="ARBA00022729"/>
    </source>
</evidence>
<dbReference type="RefSeq" id="WP_158219137.1">
    <property type="nucleotide sequence ID" value="NZ_BJUN01000005.1"/>
</dbReference>
<sequence length="189" mass="19721">MGKMFKGCLTGIGALVLVVIIIMIIVMATGGDGEESSGDSSNNEGSSEESNASEDGDSEEETYGTGEEVQVGEVTYVINGMETASSAGIEGLEEEASGIYIVLDVEVTNNGNEAITMGSSYIKLLNGDNTYEADDFNSELFVEEINPDSTATGDVVFDVNEDVAEAEGLQAQVQEGAFGSNSAKVNLNE</sequence>
<evidence type="ECO:0000313" key="5">
    <source>
        <dbReference type="EMBL" id="GEK58328.1"/>
    </source>
</evidence>
<accession>A0A510Y4R5</accession>
<dbReference type="InterPro" id="IPR029051">
    <property type="entry name" value="DUF4352"/>
</dbReference>